<gene>
    <name evidence="1" type="ORF">KVG95_01070</name>
</gene>
<proteinExistence type="predicted"/>
<dbReference type="Proteomes" id="UP000886900">
    <property type="component" value="Unassembled WGS sequence"/>
</dbReference>
<organism evidence="1 2">
    <name type="scientific">Pseudomonas farris</name>
    <dbReference type="NCBI Taxonomy" id="2841207"/>
    <lineage>
        <taxon>Bacteria</taxon>
        <taxon>Pseudomonadati</taxon>
        <taxon>Pseudomonadota</taxon>
        <taxon>Gammaproteobacteria</taxon>
        <taxon>Pseudomonadales</taxon>
        <taxon>Pseudomonadaceae</taxon>
        <taxon>Pseudomonas</taxon>
    </lineage>
</organism>
<protein>
    <submittedName>
        <fullName evidence="1">Uncharacterized protein</fullName>
    </submittedName>
</protein>
<comment type="caution">
    <text evidence="1">The sequence shown here is derived from an EMBL/GenBank/DDBJ whole genome shotgun (WGS) entry which is preliminary data.</text>
</comment>
<dbReference type="RefSeq" id="WP_217854212.1">
    <property type="nucleotide sequence ID" value="NZ_JAHSTV010000001.1"/>
</dbReference>
<name>A0ABS6PN90_9PSED</name>
<evidence type="ECO:0000313" key="1">
    <source>
        <dbReference type="EMBL" id="MBV4461918.1"/>
    </source>
</evidence>
<evidence type="ECO:0000313" key="2">
    <source>
        <dbReference type="Proteomes" id="UP000886900"/>
    </source>
</evidence>
<keyword evidence="2" id="KW-1185">Reference proteome</keyword>
<accession>A0ABS6PN90</accession>
<sequence length="70" mass="7796">MSNTLIAWAAFYPVLRAAFGGRPGGARKSIEGLNFPGFCRARLAARQAVRLFFPLASPSEKRFFFTWVLS</sequence>
<dbReference type="EMBL" id="JAHSTV010000001">
    <property type="protein sequence ID" value="MBV4461918.1"/>
    <property type="molecule type" value="Genomic_DNA"/>
</dbReference>
<reference evidence="1" key="1">
    <citation type="submission" date="2021-06" db="EMBL/GenBank/DDBJ databases">
        <title>Updating the genus Pseudomonas: Description of 43 new species and partition of the Pseudomonas putida group.</title>
        <authorList>
            <person name="Girard L."/>
            <person name="Lood C."/>
            <person name="Vandamme P."/>
            <person name="Rokni-Zadeh H."/>
            <person name="Van Noort V."/>
            <person name="Hofte M."/>
            <person name="Lavigne R."/>
            <person name="De Mot R."/>
        </authorList>
    </citation>
    <scope>NUCLEOTIDE SEQUENCE</scope>
    <source>
        <strain evidence="1">SWRI79</strain>
    </source>
</reference>